<protein>
    <submittedName>
        <fullName evidence="1">Uncharacterized protein</fullName>
    </submittedName>
</protein>
<proteinExistence type="predicted"/>
<evidence type="ECO:0000313" key="2">
    <source>
        <dbReference type="Proteomes" id="UP000424527"/>
    </source>
</evidence>
<keyword evidence="2" id="KW-1185">Reference proteome</keyword>
<name>A0A6G0I396_LARCR</name>
<dbReference type="EMBL" id="REGW02000015">
    <property type="protein sequence ID" value="KAE8285783.1"/>
    <property type="molecule type" value="Genomic_DNA"/>
</dbReference>
<sequence length="159" mass="17973">MEDNLTRYCVSTLTCQVAQIGLDQMVQSWNAHRIQVSPLLVYDRLILLKICDSVDKLSIQDFNDQTKPPPPVLASVRSHLWRLPGRLPRNSRRRRRGKRGGVICRLKAHLASSSTYNARHPLFGLSSDYAGYDIRGSVDYSYRWLLPAVPEAGCPPPCP</sequence>
<organism evidence="1 2">
    <name type="scientific">Larimichthys crocea</name>
    <name type="common">Large yellow croaker</name>
    <name type="synonym">Pseudosciaena crocea</name>
    <dbReference type="NCBI Taxonomy" id="215358"/>
    <lineage>
        <taxon>Eukaryota</taxon>
        <taxon>Metazoa</taxon>
        <taxon>Chordata</taxon>
        <taxon>Craniata</taxon>
        <taxon>Vertebrata</taxon>
        <taxon>Euteleostomi</taxon>
        <taxon>Actinopterygii</taxon>
        <taxon>Neopterygii</taxon>
        <taxon>Teleostei</taxon>
        <taxon>Neoteleostei</taxon>
        <taxon>Acanthomorphata</taxon>
        <taxon>Eupercaria</taxon>
        <taxon>Sciaenidae</taxon>
        <taxon>Larimichthys</taxon>
    </lineage>
</organism>
<evidence type="ECO:0000313" key="1">
    <source>
        <dbReference type="EMBL" id="KAE8285783.1"/>
    </source>
</evidence>
<reference evidence="1 2" key="1">
    <citation type="submission" date="2019-07" db="EMBL/GenBank/DDBJ databases">
        <title>Chromosome genome assembly for large yellow croaker.</title>
        <authorList>
            <person name="Xiao S."/>
        </authorList>
    </citation>
    <scope>NUCLEOTIDE SEQUENCE [LARGE SCALE GENOMIC DNA]</scope>
    <source>
        <strain evidence="1">JMULYC20181020</strain>
        <tissue evidence="1">Muscle</tissue>
    </source>
</reference>
<dbReference type="Proteomes" id="UP000424527">
    <property type="component" value="Unassembled WGS sequence"/>
</dbReference>
<accession>A0A6G0I396</accession>
<dbReference type="AlphaFoldDB" id="A0A6G0I396"/>
<comment type="caution">
    <text evidence="1">The sequence shown here is derived from an EMBL/GenBank/DDBJ whole genome shotgun (WGS) entry which is preliminary data.</text>
</comment>
<gene>
    <name evidence="1" type="ORF">D5F01_LYC15451</name>
</gene>